<sequence>MRDAFVIGLVVFVAVLVVAGLFVLQPMYRRSDRPRRNTFAQWAASHGWHYDEGVRPAWVARLPGRDGGGVAFTLTGVAEGRRVTVAEYGFDTHRFVVVVVHLDRPYPPIAVLDRSLSLQLGDAHYGATPLHTGHAGFDRRFRVTAVDRQYARLMLDPEVVEALLADLVPRWSLAGRDLLTYDLGRLRDPAAVPGVVAPLSRLADLLEERARA</sequence>
<dbReference type="AlphaFoldDB" id="A0A0H5NP44"/>
<organism evidence="2 3">
    <name type="scientific">Nocardia farcinica</name>
    <dbReference type="NCBI Taxonomy" id="37329"/>
    <lineage>
        <taxon>Bacteria</taxon>
        <taxon>Bacillati</taxon>
        <taxon>Actinomycetota</taxon>
        <taxon>Actinomycetes</taxon>
        <taxon>Mycobacteriales</taxon>
        <taxon>Nocardiaceae</taxon>
        <taxon>Nocardia</taxon>
    </lineage>
</organism>
<protein>
    <recommendedName>
        <fullName evidence="4">DUF3137 domain-containing protein</fullName>
    </recommendedName>
</protein>
<evidence type="ECO:0000313" key="3">
    <source>
        <dbReference type="Proteomes" id="UP000057820"/>
    </source>
</evidence>
<keyword evidence="1" id="KW-1133">Transmembrane helix</keyword>
<name>A0A0H5NP44_NOCFR</name>
<dbReference type="RefSeq" id="WP_060592307.1">
    <property type="nucleotide sequence ID" value="NZ_CP031418.1"/>
</dbReference>
<gene>
    <name evidence="2" type="ORF">ERS450000_02135</name>
</gene>
<dbReference type="EMBL" id="LN868938">
    <property type="protein sequence ID" value="CRY77017.1"/>
    <property type="molecule type" value="Genomic_DNA"/>
</dbReference>
<keyword evidence="1" id="KW-0472">Membrane</keyword>
<evidence type="ECO:0000313" key="2">
    <source>
        <dbReference type="EMBL" id="CRY77017.1"/>
    </source>
</evidence>
<accession>A0A0H5NP44</accession>
<keyword evidence="1" id="KW-0812">Transmembrane</keyword>
<evidence type="ECO:0000256" key="1">
    <source>
        <dbReference type="SAM" id="Phobius"/>
    </source>
</evidence>
<evidence type="ECO:0008006" key="4">
    <source>
        <dbReference type="Google" id="ProtNLM"/>
    </source>
</evidence>
<reference evidence="3" key="1">
    <citation type="submission" date="2015-03" db="EMBL/GenBank/DDBJ databases">
        <authorList>
            <consortium name="Pathogen Informatics"/>
        </authorList>
    </citation>
    <scope>NUCLEOTIDE SEQUENCE [LARGE SCALE GENOMIC DNA]</scope>
    <source>
        <strain evidence="3">NCTC11134</strain>
    </source>
</reference>
<dbReference type="KEGG" id="nfr:ERS450000_02135"/>
<dbReference type="Proteomes" id="UP000057820">
    <property type="component" value="Chromosome 1"/>
</dbReference>
<feature type="transmembrane region" description="Helical" evidence="1">
    <location>
        <begin position="6"/>
        <end position="28"/>
    </location>
</feature>
<proteinExistence type="predicted"/>